<evidence type="ECO:0000313" key="7">
    <source>
        <dbReference type="EMBL" id="CEP08174.1"/>
    </source>
</evidence>
<keyword evidence="5" id="KW-0539">Nucleus</keyword>
<keyword evidence="8" id="KW-1185">Reference proteome</keyword>
<dbReference type="Proteomes" id="UP000054107">
    <property type="component" value="Unassembled WGS sequence"/>
</dbReference>
<dbReference type="GO" id="GO:0000070">
    <property type="term" value="P:mitotic sister chromatid segregation"/>
    <property type="evidence" value="ECO:0007669"/>
    <property type="project" value="TreeGrafter"/>
</dbReference>
<dbReference type="EMBL" id="LN719426">
    <property type="protein sequence ID" value="CEP08174.1"/>
    <property type="molecule type" value="Genomic_DNA"/>
</dbReference>
<evidence type="ECO:0000256" key="1">
    <source>
        <dbReference type="ARBA" id="ARBA00004123"/>
    </source>
</evidence>
<gene>
    <name evidence="7" type="primary">PARPA_01483.1 scaffold 1359</name>
</gene>
<comment type="subcellular location">
    <subcellularLocation>
        <location evidence="2">Chromosome</location>
        <location evidence="2">Centromere</location>
    </subcellularLocation>
    <subcellularLocation>
        <location evidence="1">Nucleus</location>
    </subcellularLocation>
</comment>
<keyword evidence="6" id="KW-0137">Centromere</keyword>
<sequence length="604" mass="70451">MSTSSPEEQDVDGDFQKTADEELLEGVDVNNVDKILEKDLQGLHAVIFKILMKQTLTLGETKALAQCLLPRKNISEDYIVLIIASLSRKDKNVEMTVEMLKWAISVFDMISTKTKIQKLYMVLFHSLCQESVRAPVCHLLYYITKREHVTPYRVRRLTELIQNEKSSAEMIGLLMVYQTYDVTITVPHNVRLVNTFVFKTPFPDLKNRSINIRRLWNVEYDESIEPRKAEFQLPTKAKSKKFKSKVILEEPVRELSELDITLIANDVERLDLSEQLSTILEDRRLQHALLCKRDDAVIDRVSHWLVQKVMNLALWTNEQDVMKTELHEMLRKLVKFTRFTKSQLPVIEYFLFEYLKTWNGFEFEDEIFELITYIKPANYKDFYNLVLMRLYRLFVVSDAKWKAKLILCYTDLLNNWALLNWNRHAKLSEQGESSIDHVTTAFGVLSFDVNYFNTIQKLVEHVDRMCVMGLLAEDDHPLLQHAGLTFFELVSKISVQDNIPDVIIPAATFVHRNFYSPSAMAVSRVCGILYQYKIAFEENDKKTEDWMSKHTPEYLNHFNTYLMDVCNSLWKNIGLSKVKDEANAFSLTRQSGSESPADISFLYY</sequence>
<evidence type="ECO:0000256" key="6">
    <source>
        <dbReference type="ARBA" id="ARBA00023328"/>
    </source>
</evidence>
<dbReference type="PANTHER" id="PTHR48208:SF2">
    <property type="entry name" value="CENTROMERE PROTEIN I"/>
    <property type="match status" value="1"/>
</dbReference>
<dbReference type="OrthoDB" id="6347512at2759"/>
<dbReference type="Pfam" id="PF07778">
    <property type="entry name" value="CENP-I"/>
    <property type="match status" value="2"/>
</dbReference>
<evidence type="ECO:0000256" key="2">
    <source>
        <dbReference type="ARBA" id="ARBA00004584"/>
    </source>
</evidence>
<organism evidence="7 8">
    <name type="scientific">Parasitella parasitica</name>
    <dbReference type="NCBI Taxonomy" id="35722"/>
    <lineage>
        <taxon>Eukaryota</taxon>
        <taxon>Fungi</taxon>
        <taxon>Fungi incertae sedis</taxon>
        <taxon>Mucoromycota</taxon>
        <taxon>Mucoromycotina</taxon>
        <taxon>Mucoromycetes</taxon>
        <taxon>Mucorales</taxon>
        <taxon>Mucorineae</taxon>
        <taxon>Mucoraceae</taxon>
        <taxon>Parasitella</taxon>
    </lineage>
</organism>
<evidence type="ECO:0000256" key="3">
    <source>
        <dbReference type="ARBA" id="ARBA00005470"/>
    </source>
</evidence>
<proteinExistence type="inferred from homology"/>
<dbReference type="STRING" id="35722.A0A0B7MZ26"/>
<dbReference type="InterPro" id="IPR012485">
    <property type="entry name" value="CENP-I"/>
</dbReference>
<accession>A0A0B7MZ26</accession>
<reference evidence="7 8" key="1">
    <citation type="submission" date="2014-09" db="EMBL/GenBank/DDBJ databases">
        <authorList>
            <person name="Ellenberger Sabrina"/>
        </authorList>
    </citation>
    <scope>NUCLEOTIDE SEQUENCE [LARGE SCALE GENOMIC DNA]</scope>
    <source>
        <strain evidence="7 8">CBS 412.66</strain>
    </source>
</reference>
<dbReference type="GO" id="GO:0005634">
    <property type="term" value="C:nucleus"/>
    <property type="evidence" value="ECO:0007669"/>
    <property type="project" value="UniProtKB-SubCell"/>
</dbReference>
<protein>
    <recommendedName>
        <fullName evidence="9">Centromere protein I</fullName>
    </recommendedName>
</protein>
<evidence type="ECO:0000256" key="5">
    <source>
        <dbReference type="ARBA" id="ARBA00023242"/>
    </source>
</evidence>
<evidence type="ECO:0000256" key="4">
    <source>
        <dbReference type="ARBA" id="ARBA00022454"/>
    </source>
</evidence>
<comment type="similarity">
    <text evidence="3">Belongs to the CENP-I/CTF3 family.</text>
</comment>
<evidence type="ECO:0000313" key="8">
    <source>
        <dbReference type="Proteomes" id="UP000054107"/>
    </source>
</evidence>
<keyword evidence="4" id="KW-0158">Chromosome</keyword>
<dbReference type="AlphaFoldDB" id="A0A0B7MZ26"/>
<name>A0A0B7MZ26_9FUNG</name>
<dbReference type="GO" id="GO:0000939">
    <property type="term" value="C:inner kinetochore"/>
    <property type="evidence" value="ECO:0007669"/>
    <property type="project" value="TreeGrafter"/>
</dbReference>
<dbReference type="GO" id="GO:0034080">
    <property type="term" value="P:CENP-A containing chromatin assembly"/>
    <property type="evidence" value="ECO:0007669"/>
    <property type="project" value="TreeGrafter"/>
</dbReference>
<evidence type="ECO:0008006" key="9">
    <source>
        <dbReference type="Google" id="ProtNLM"/>
    </source>
</evidence>
<dbReference type="PANTHER" id="PTHR48208">
    <property type="entry name" value="CENTROMERE PROTEIN I"/>
    <property type="match status" value="1"/>
</dbReference>